<dbReference type="Proteomes" id="UP000070700">
    <property type="component" value="Unassembled WGS sequence"/>
</dbReference>
<dbReference type="InParanoid" id="A0A194X4E0"/>
<dbReference type="KEGG" id="psco:LY89DRAFT_751185"/>
<dbReference type="GeneID" id="28830946"/>
<sequence length="233" mass="26040">MSFFKETLQDPLEDCLEDCLKAHLEEYFKIEILATIIAGILTRAISRSISQILVFSQTNTCPEKAAPKTNQRLITEYFKIQGPTLQPELLMPSNRLITDYFSVTAASRPLHKDENEDSVESQVESNTQKSGSLAKAEMIVHSLGGHSDITKQVIKTQAKKQACNTTCNAGLQPKSLDFISNFESEVAQFVKRSRMLPGITFRGQLCLSLLPRSKDSFLKRINTPASSHQVMVM</sequence>
<dbReference type="RefSeq" id="XP_018069047.1">
    <property type="nucleotide sequence ID" value="XM_018221220.1"/>
</dbReference>
<dbReference type="AlphaFoldDB" id="A0A194X4E0"/>
<accession>A0A194X4E0</accession>
<evidence type="ECO:0000313" key="1">
    <source>
        <dbReference type="EMBL" id="KUJ14692.1"/>
    </source>
</evidence>
<evidence type="ECO:0000313" key="2">
    <source>
        <dbReference type="Proteomes" id="UP000070700"/>
    </source>
</evidence>
<protein>
    <submittedName>
        <fullName evidence="1">Uncharacterized protein</fullName>
    </submittedName>
</protein>
<keyword evidence="2" id="KW-1185">Reference proteome</keyword>
<organism evidence="1 2">
    <name type="scientific">Mollisia scopiformis</name>
    <name type="common">Conifer needle endophyte fungus</name>
    <name type="synonym">Phialocephala scopiformis</name>
    <dbReference type="NCBI Taxonomy" id="149040"/>
    <lineage>
        <taxon>Eukaryota</taxon>
        <taxon>Fungi</taxon>
        <taxon>Dikarya</taxon>
        <taxon>Ascomycota</taxon>
        <taxon>Pezizomycotina</taxon>
        <taxon>Leotiomycetes</taxon>
        <taxon>Helotiales</taxon>
        <taxon>Mollisiaceae</taxon>
        <taxon>Mollisia</taxon>
    </lineage>
</organism>
<name>A0A194X4E0_MOLSC</name>
<reference evidence="1 2" key="1">
    <citation type="submission" date="2015-10" db="EMBL/GenBank/DDBJ databases">
        <title>Full genome of DAOMC 229536 Phialocephala scopiformis, a fungal endophyte of spruce producing the potent anti-insectan compound rugulosin.</title>
        <authorList>
            <consortium name="DOE Joint Genome Institute"/>
            <person name="Walker A.K."/>
            <person name="Frasz S.L."/>
            <person name="Seifert K.A."/>
            <person name="Miller J.D."/>
            <person name="Mondo S.J."/>
            <person name="Labutti K."/>
            <person name="Lipzen A."/>
            <person name="Dockter R."/>
            <person name="Kennedy M."/>
            <person name="Grigoriev I.V."/>
            <person name="Spatafora J.W."/>
        </authorList>
    </citation>
    <scope>NUCLEOTIDE SEQUENCE [LARGE SCALE GENOMIC DNA]</scope>
    <source>
        <strain evidence="1 2">CBS 120377</strain>
    </source>
</reference>
<gene>
    <name evidence="1" type="ORF">LY89DRAFT_751185</name>
</gene>
<proteinExistence type="predicted"/>
<dbReference type="EMBL" id="KQ947419">
    <property type="protein sequence ID" value="KUJ14692.1"/>
    <property type="molecule type" value="Genomic_DNA"/>
</dbReference>